<reference evidence="1" key="1">
    <citation type="submission" date="2020-11" db="EMBL/GenBank/DDBJ databases">
        <authorList>
            <person name="Tran Van P."/>
        </authorList>
    </citation>
    <scope>NUCLEOTIDE SEQUENCE</scope>
</reference>
<dbReference type="EMBL" id="OD564342">
    <property type="protein sequence ID" value="CAD7437911.1"/>
    <property type="molecule type" value="Genomic_DNA"/>
</dbReference>
<organism evidence="1">
    <name type="scientific">Timema bartmani</name>
    <dbReference type="NCBI Taxonomy" id="61472"/>
    <lineage>
        <taxon>Eukaryota</taxon>
        <taxon>Metazoa</taxon>
        <taxon>Ecdysozoa</taxon>
        <taxon>Arthropoda</taxon>
        <taxon>Hexapoda</taxon>
        <taxon>Insecta</taxon>
        <taxon>Pterygota</taxon>
        <taxon>Neoptera</taxon>
        <taxon>Polyneoptera</taxon>
        <taxon>Phasmatodea</taxon>
        <taxon>Timematodea</taxon>
        <taxon>Timematoidea</taxon>
        <taxon>Timematidae</taxon>
        <taxon>Timema</taxon>
    </lineage>
</organism>
<evidence type="ECO:0000313" key="1">
    <source>
        <dbReference type="EMBL" id="CAD7437911.1"/>
    </source>
</evidence>
<accession>A0A7R9EME9</accession>
<protein>
    <submittedName>
        <fullName evidence="1">Uncharacterized protein</fullName>
    </submittedName>
</protein>
<dbReference type="AlphaFoldDB" id="A0A7R9EME9"/>
<sequence length="143" mass="16207">MKKVVPRYMEYTNNRGSKTETAWACNEDGKGKDAKENDGYEVCRKKTLVRTRKRWEEKTPFMRGSVRRHTNIPELKAWRIDFTALAISCTPKPGPLGSSFKDVKPPLGSAANLPLLGPALTVSNFSYERGMVVHNKQDLSFRC</sequence>
<name>A0A7R9EME9_9NEOP</name>
<proteinExistence type="predicted"/>
<gene>
    <name evidence="1" type="ORF">TBIB3V08_LOCUS513</name>
</gene>